<proteinExistence type="predicted"/>
<comment type="caution">
    <text evidence="1">The sequence shown here is derived from an EMBL/GenBank/DDBJ whole genome shotgun (WGS) entry which is preliminary data.</text>
</comment>
<evidence type="ECO:0008006" key="3">
    <source>
        <dbReference type="Google" id="ProtNLM"/>
    </source>
</evidence>
<dbReference type="Proteomes" id="UP000482155">
    <property type="component" value="Unassembled WGS sequence"/>
</dbReference>
<evidence type="ECO:0000313" key="2">
    <source>
        <dbReference type="Proteomes" id="UP000482155"/>
    </source>
</evidence>
<dbReference type="EMBL" id="JAAIVB010000070">
    <property type="protein sequence ID" value="NEX63460.1"/>
    <property type="molecule type" value="Genomic_DNA"/>
</dbReference>
<keyword evidence="2" id="KW-1185">Reference proteome</keyword>
<accession>A0A6B3SRA6</accession>
<reference evidence="1 2" key="1">
    <citation type="submission" date="2020-02" db="EMBL/GenBank/DDBJ databases">
        <authorList>
            <person name="Kim M.K."/>
        </authorList>
    </citation>
    <scope>NUCLEOTIDE SEQUENCE [LARGE SCALE GENOMIC DNA]</scope>
    <source>
        <strain evidence="1 2">17J57-3</strain>
    </source>
</reference>
<gene>
    <name evidence="1" type="ORF">G3574_20480</name>
</gene>
<name>A0A6B3SRA6_9BURK</name>
<protein>
    <recommendedName>
        <fullName evidence="3">Helix-turn-helix domain-containing protein</fullName>
    </recommendedName>
</protein>
<evidence type="ECO:0000313" key="1">
    <source>
        <dbReference type="EMBL" id="NEX63460.1"/>
    </source>
</evidence>
<dbReference type="RefSeq" id="WP_163967362.1">
    <property type="nucleotide sequence ID" value="NZ_JAAIVB010000070.1"/>
</dbReference>
<organism evidence="1 2">
    <name type="scientific">Noviherbaspirillum galbum</name>
    <dbReference type="NCBI Taxonomy" id="2709383"/>
    <lineage>
        <taxon>Bacteria</taxon>
        <taxon>Pseudomonadati</taxon>
        <taxon>Pseudomonadota</taxon>
        <taxon>Betaproteobacteria</taxon>
        <taxon>Burkholderiales</taxon>
        <taxon>Oxalobacteraceae</taxon>
        <taxon>Noviherbaspirillum</taxon>
    </lineage>
</organism>
<sequence length="67" mass="7554">MNKASFTIAQFCAEHGNISKSFFHKLVNDGKGPRIMKIGRRTLISAEAAAEWRSEMEKQTTQNIVEV</sequence>
<dbReference type="AlphaFoldDB" id="A0A6B3SRA6"/>